<feature type="compositionally biased region" description="Polar residues" evidence="2">
    <location>
        <begin position="35"/>
        <end position="49"/>
    </location>
</feature>
<dbReference type="Proteomes" id="UP000477680">
    <property type="component" value="Chromosome"/>
</dbReference>
<dbReference type="PANTHER" id="PTHR30510">
    <property type="entry name" value="UPF0229 PROTEIN YEAH"/>
    <property type="match status" value="1"/>
</dbReference>
<feature type="compositionally biased region" description="Basic and acidic residues" evidence="2">
    <location>
        <begin position="56"/>
        <end position="70"/>
    </location>
</feature>
<dbReference type="PANTHER" id="PTHR30510:SF2">
    <property type="entry name" value="UPF0229 PROTEIN YEAH"/>
    <property type="match status" value="1"/>
</dbReference>
<dbReference type="InterPro" id="IPR006698">
    <property type="entry name" value="UPF0229"/>
</dbReference>
<dbReference type="Pfam" id="PF04285">
    <property type="entry name" value="DUF444"/>
    <property type="match status" value="1"/>
</dbReference>
<sequence>MTHLVDRRLNGKNKSAVNRQRFIERHREQIRKSVQDSLRNRSITNSSGEKISIPTRDTREPLFKHGEGGKTTHVLSGNREFVPGDTIARPPPGAGGGGRDGSPDGEGLDDFVFEISQQEFLDFLFEDMALPNLTKRQLTGLEEFVSRRAGFSPAGNPSNIDVPRSMRAATSRRIALTAGKRRQIHELQAELEALGDGEDSFTRERRQDLAARIVELQRRIDRVSFIDDFDIRYRRFERVPVPRSRAVMFCLMDVSGSMDQDTKDLAKRFFILLYLFLSRNYDTIDVVFIRHHTSAKEVDEEEFFYSRETGGTVVSSALQLMGSIIRARYHPDQWNIYGAQASDGDNWPEDNNQCIDLMQQLIPQLQYYAYIEIAQVSGHPLWQTYDAVRERFADRFAMQHITGPADIYPVFHELFRKQ</sequence>
<keyword evidence="4" id="KW-1185">Reference proteome</keyword>
<feature type="region of interest" description="Disordered" evidence="2">
    <location>
        <begin position="1"/>
        <end position="108"/>
    </location>
</feature>
<dbReference type="AlphaFoldDB" id="A0A6C0TZ21"/>
<evidence type="ECO:0000256" key="2">
    <source>
        <dbReference type="SAM" id="MobiDB-lite"/>
    </source>
</evidence>
<evidence type="ECO:0000313" key="4">
    <source>
        <dbReference type="Proteomes" id="UP000477680"/>
    </source>
</evidence>
<feature type="compositionally biased region" description="Basic and acidic residues" evidence="2">
    <location>
        <begin position="21"/>
        <end position="34"/>
    </location>
</feature>
<evidence type="ECO:0000256" key="1">
    <source>
        <dbReference type="HAMAP-Rule" id="MF_01232"/>
    </source>
</evidence>
<proteinExistence type="inferred from homology"/>
<dbReference type="HAMAP" id="MF_01232">
    <property type="entry name" value="UPF0229"/>
    <property type="match status" value="1"/>
</dbReference>
<reference evidence="3 4" key="1">
    <citation type="submission" date="2020-02" db="EMBL/GenBank/DDBJ databases">
        <title>Genome sequencing for Kineobactrum sp. M2.</title>
        <authorList>
            <person name="Park S.-J."/>
        </authorList>
    </citation>
    <scope>NUCLEOTIDE SEQUENCE [LARGE SCALE GENOMIC DNA]</scope>
    <source>
        <strain evidence="3 4">M2</strain>
    </source>
</reference>
<evidence type="ECO:0000313" key="3">
    <source>
        <dbReference type="EMBL" id="QIB65041.1"/>
    </source>
</evidence>
<accession>A0A6C0TZ21</accession>
<dbReference type="RefSeq" id="WP_163494288.1">
    <property type="nucleotide sequence ID" value="NZ_CP048711.1"/>
</dbReference>
<comment type="similarity">
    <text evidence="1">Belongs to the UPF0229 family.</text>
</comment>
<name>A0A6C0TZ21_9GAMM</name>
<gene>
    <name evidence="3" type="ORF">G3T16_06145</name>
</gene>
<dbReference type="NCBIfam" id="NF003708">
    <property type="entry name" value="PRK05325.1-3"/>
    <property type="match status" value="1"/>
</dbReference>
<dbReference type="KEGG" id="kim:G3T16_06145"/>
<protein>
    <recommendedName>
        <fullName evidence="1">UPF0229 protein G3T16_06145</fullName>
    </recommendedName>
</protein>
<organism evidence="3 4">
    <name type="scientific">Kineobactrum salinum</name>
    <dbReference type="NCBI Taxonomy" id="2708301"/>
    <lineage>
        <taxon>Bacteria</taxon>
        <taxon>Pseudomonadati</taxon>
        <taxon>Pseudomonadota</taxon>
        <taxon>Gammaproteobacteria</taxon>
        <taxon>Cellvibrionales</taxon>
        <taxon>Halieaceae</taxon>
        <taxon>Kineobactrum</taxon>
    </lineage>
</organism>
<dbReference type="NCBIfam" id="NF003707">
    <property type="entry name" value="PRK05325.1-2"/>
    <property type="match status" value="1"/>
</dbReference>
<dbReference type="EMBL" id="CP048711">
    <property type="protein sequence ID" value="QIB65041.1"/>
    <property type="molecule type" value="Genomic_DNA"/>
</dbReference>